<dbReference type="RefSeq" id="WP_155439869.1">
    <property type="nucleotide sequence ID" value="NZ_WNLA01000010.1"/>
</dbReference>
<dbReference type="Gene3D" id="1.20.81.30">
    <property type="entry name" value="Type II secretion system (T2SS), domain F"/>
    <property type="match status" value="1"/>
</dbReference>
<protein>
    <submittedName>
        <fullName evidence="8">Pilus assembly protein TadB</fullName>
    </submittedName>
</protein>
<dbReference type="PANTHER" id="PTHR35007:SF1">
    <property type="entry name" value="PILUS ASSEMBLY PROTEIN"/>
    <property type="match status" value="1"/>
</dbReference>
<dbReference type="Proteomes" id="UP000484015">
    <property type="component" value="Unassembled WGS sequence"/>
</dbReference>
<evidence type="ECO:0000313" key="9">
    <source>
        <dbReference type="Proteomes" id="UP000484015"/>
    </source>
</evidence>
<dbReference type="GO" id="GO:0005886">
    <property type="term" value="C:plasma membrane"/>
    <property type="evidence" value="ECO:0007669"/>
    <property type="project" value="UniProtKB-SubCell"/>
</dbReference>
<feature type="domain" description="Type II secretion system protein GspF" evidence="7">
    <location>
        <begin position="158"/>
        <end position="281"/>
    </location>
</feature>
<comment type="subcellular location">
    <subcellularLocation>
        <location evidence="1">Cell membrane</location>
        <topology evidence="1">Multi-pass membrane protein</topology>
    </subcellularLocation>
</comment>
<sequence length="324" mass="35493">MDLVFSAFAVLVFAAVILAIEGAWLWWSGNHGGDARRIARRLQLMAARTDGSERVTILKQRRYSAQPLLDSWLRRIPHMAKLDRLLLQAGVDWTVGRFLAVQGALLLAALALPALSGAPAPLRLAAPILACAGPALMLLQARGRRLHKLEEQLPEVADFLGRALRAGHSFANVLQMVGNEMPEPTGSEFRMAYEEINYGVPMNEALHNLAARIPLTDLRYMVLAVLIQRESGGNLAELLDNVSTMVRARLKLMAQVRVLSAEGRMSAWILGLLPLGVVALMSLLNPGYISVLWTDPAGARLLWYAAGAMLAGLLWMRTVIRISV</sequence>
<evidence type="ECO:0000256" key="5">
    <source>
        <dbReference type="ARBA" id="ARBA00023136"/>
    </source>
</evidence>
<dbReference type="InterPro" id="IPR042094">
    <property type="entry name" value="T2SS_GspF_sf"/>
</dbReference>
<dbReference type="InterPro" id="IPR018076">
    <property type="entry name" value="T2SS_GspF_dom"/>
</dbReference>
<evidence type="ECO:0000256" key="2">
    <source>
        <dbReference type="ARBA" id="ARBA00022475"/>
    </source>
</evidence>
<evidence type="ECO:0000256" key="1">
    <source>
        <dbReference type="ARBA" id="ARBA00004651"/>
    </source>
</evidence>
<feature type="transmembrane region" description="Helical" evidence="6">
    <location>
        <begin position="301"/>
        <end position="320"/>
    </location>
</feature>
<feature type="transmembrane region" description="Helical" evidence="6">
    <location>
        <begin position="120"/>
        <end position="139"/>
    </location>
</feature>
<organism evidence="8 9">
    <name type="scientific">Pseudoduganella ginsengisoli</name>
    <dbReference type="NCBI Taxonomy" id="1462440"/>
    <lineage>
        <taxon>Bacteria</taxon>
        <taxon>Pseudomonadati</taxon>
        <taxon>Pseudomonadota</taxon>
        <taxon>Betaproteobacteria</taxon>
        <taxon>Burkholderiales</taxon>
        <taxon>Oxalobacteraceae</taxon>
        <taxon>Telluria group</taxon>
        <taxon>Pseudoduganella</taxon>
    </lineage>
</organism>
<evidence type="ECO:0000313" key="8">
    <source>
        <dbReference type="EMBL" id="MTW03484.1"/>
    </source>
</evidence>
<feature type="transmembrane region" description="Helical" evidence="6">
    <location>
        <begin position="267"/>
        <end position="289"/>
    </location>
</feature>
<gene>
    <name evidence="8" type="ORF">GM668_15475</name>
</gene>
<proteinExistence type="predicted"/>
<evidence type="ECO:0000256" key="6">
    <source>
        <dbReference type="SAM" id="Phobius"/>
    </source>
</evidence>
<dbReference type="Pfam" id="PF00482">
    <property type="entry name" value="T2SSF"/>
    <property type="match status" value="1"/>
</dbReference>
<evidence type="ECO:0000256" key="4">
    <source>
        <dbReference type="ARBA" id="ARBA00022989"/>
    </source>
</evidence>
<name>A0A6L6Q246_9BURK</name>
<dbReference type="OrthoDB" id="597333at2"/>
<keyword evidence="2" id="KW-1003">Cell membrane</keyword>
<keyword evidence="3 6" id="KW-0812">Transmembrane</keyword>
<dbReference type="PANTHER" id="PTHR35007">
    <property type="entry name" value="INTEGRAL MEMBRANE PROTEIN-RELATED"/>
    <property type="match status" value="1"/>
</dbReference>
<keyword evidence="9" id="KW-1185">Reference proteome</keyword>
<keyword evidence="4 6" id="KW-1133">Transmembrane helix</keyword>
<dbReference type="AlphaFoldDB" id="A0A6L6Q246"/>
<dbReference type="EMBL" id="WNLA01000010">
    <property type="protein sequence ID" value="MTW03484.1"/>
    <property type="molecule type" value="Genomic_DNA"/>
</dbReference>
<feature type="transmembrane region" description="Helical" evidence="6">
    <location>
        <begin position="94"/>
        <end position="114"/>
    </location>
</feature>
<evidence type="ECO:0000256" key="3">
    <source>
        <dbReference type="ARBA" id="ARBA00022692"/>
    </source>
</evidence>
<reference evidence="8 9" key="1">
    <citation type="submission" date="2019-11" db="EMBL/GenBank/DDBJ databases">
        <title>Type strains purchased from KCTC, JCM and DSMZ.</title>
        <authorList>
            <person name="Lu H."/>
        </authorList>
    </citation>
    <scope>NUCLEOTIDE SEQUENCE [LARGE SCALE GENOMIC DNA]</scope>
    <source>
        <strain evidence="8 9">KCTC 42409</strain>
    </source>
</reference>
<evidence type="ECO:0000259" key="7">
    <source>
        <dbReference type="Pfam" id="PF00482"/>
    </source>
</evidence>
<accession>A0A6L6Q246</accession>
<comment type="caution">
    <text evidence="8">The sequence shown here is derived from an EMBL/GenBank/DDBJ whole genome shotgun (WGS) entry which is preliminary data.</text>
</comment>
<feature type="transmembrane region" description="Helical" evidence="6">
    <location>
        <begin position="6"/>
        <end position="27"/>
    </location>
</feature>
<keyword evidence="5 6" id="KW-0472">Membrane</keyword>